<proteinExistence type="predicted"/>
<dbReference type="GO" id="GO:0016491">
    <property type="term" value="F:oxidoreductase activity"/>
    <property type="evidence" value="ECO:0007669"/>
    <property type="project" value="InterPro"/>
</dbReference>
<dbReference type="PANTHER" id="PTHR43775">
    <property type="entry name" value="FATTY ACID SYNTHASE"/>
    <property type="match status" value="1"/>
</dbReference>
<dbReference type="GO" id="GO:1901336">
    <property type="term" value="P:lactone biosynthetic process"/>
    <property type="evidence" value="ECO:0007669"/>
    <property type="project" value="UniProtKB-ARBA"/>
</dbReference>
<dbReference type="Gene3D" id="3.90.180.10">
    <property type="entry name" value="Medium-chain alcohol dehydrogenases, catalytic domain"/>
    <property type="match status" value="1"/>
</dbReference>
<evidence type="ECO:0000256" key="2">
    <source>
        <dbReference type="ARBA" id="ARBA00022553"/>
    </source>
</evidence>
<dbReference type="Pfam" id="PF08240">
    <property type="entry name" value="ADH_N"/>
    <property type="match status" value="1"/>
</dbReference>
<dbReference type="FunFam" id="3.40.50.720:FF:000209">
    <property type="entry name" value="Polyketide synthase Pks12"/>
    <property type="match status" value="1"/>
</dbReference>
<keyword evidence="9" id="KW-1185">Reference proteome</keyword>
<evidence type="ECO:0000313" key="8">
    <source>
        <dbReference type="EMBL" id="CEN60641.1"/>
    </source>
</evidence>
<dbReference type="Pfam" id="PF13602">
    <property type="entry name" value="ADH_zinc_N_2"/>
    <property type="match status" value="1"/>
</dbReference>
<dbReference type="SMART" id="SM00822">
    <property type="entry name" value="PKS_KR"/>
    <property type="match status" value="1"/>
</dbReference>
<feature type="domain" description="Ketoreductase" evidence="6">
    <location>
        <begin position="392"/>
        <end position="557"/>
    </location>
</feature>
<keyword evidence="1" id="KW-0596">Phosphopantetheine</keyword>
<protein>
    <submittedName>
        <fullName evidence="8">Uncharacterized protein</fullName>
    </submittedName>
</protein>
<keyword evidence="4" id="KW-0511">Multifunctional enzyme</keyword>
<dbReference type="AlphaFoldDB" id="A0A0U5CNT8"/>
<dbReference type="OrthoDB" id="329835at2759"/>
<accession>A0A0U5CNT8</accession>
<dbReference type="SMART" id="SM00829">
    <property type="entry name" value="PKS_ER"/>
    <property type="match status" value="1"/>
</dbReference>
<dbReference type="GO" id="GO:0004312">
    <property type="term" value="F:fatty acid synthase activity"/>
    <property type="evidence" value="ECO:0007669"/>
    <property type="project" value="TreeGrafter"/>
</dbReference>
<reference evidence="9" key="1">
    <citation type="journal article" date="2016" name="Genome Announc.">
        <title>Draft genome sequences of fungus Aspergillus calidoustus.</title>
        <authorList>
            <person name="Horn F."/>
            <person name="Linde J."/>
            <person name="Mattern D.J."/>
            <person name="Walther G."/>
            <person name="Guthke R."/>
            <person name="Scherlach K."/>
            <person name="Martin K."/>
            <person name="Brakhage A.A."/>
            <person name="Petzke L."/>
            <person name="Valiante V."/>
        </authorList>
    </citation>
    <scope>NUCLEOTIDE SEQUENCE [LARGE SCALE GENOMIC DNA]</scope>
    <source>
        <strain evidence="9">SF006504</strain>
    </source>
</reference>
<evidence type="ECO:0000313" key="9">
    <source>
        <dbReference type="Proteomes" id="UP000054771"/>
    </source>
</evidence>
<dbReference type="SUPFAM" id="SSF50129">
    <property type="entry name" value="GroES-like"/>
    <property type="match status" value="1"/>
</dbReference>
<gene>
    <name evidence="8" type="ORF">ASPCAL03077</name>
</gene>
<evidence type="ECO:0000256" key="1">
    <source>
        <dbReference type="ARBA" id="ARBA00022450"/>
    </source>
</evidence>
<dbReference type="SUPFAM" id="SSF51735">
    <property type="entry name" value="NAD(P)-binding Rossmann-fold domains"/>
    <property type="match status" value="2"/>
</dbReference>
<evidence type="ECO:0000256" key="5">
    <source>
        <dbReference type="ARBA" id="ARBA00023315"/>
    </source>
</evidence>
<dbReference type="Pfam" id="PF08659">
    <property type="entry name" value="KR"/>
    <property type="match status" value="2"/>
</dbReference>
<evidence type="ECO:0000256" key="3">
    <source>
        <dbReference type="ARBA" id="ARBA00022679"/>
    </source>
</evidence>
<sequence length="665" mass="72003">MIDVVLRVLGSAGDCDDTEFIHHSGLLYISRFVPKQDLNTLFRRRLDSDEPLALERLDKAGAARLAIGQTGVTDTLYFQQIDPLGPEPPAGYVDISLRSVSLNAKDMYTMTGRVETHEATTALDIGGVVVAVGRDIKHLRPGDRVASFAPNHFRTAERVPVGVVNLLRPEESMTEVPALLCVHGTALHALRNCARLRAGESVLIHAGAGGFGLAAIALARRVGAEIYTTVSSQTKRNHLVQELGFPAANIFHSRSASFAADVLNATNGRGVDVIVNSLVGDLLHASWGSLAPFGRFVEIGKRDLVDAGRLDMSQFAKNAQFINFDLSELFFADDKYYRHLLNSIMAEVLDDYRAGLIDPGPAKAFDVSEIAQAYRYFTSKDRMGKTTFSPDKIYLLVGCLGGRGRSLSRWMMARGARRFVFLGRSGCDKPSAAELMKRLRESGAGVKVVRGDVSSAADVNKAVQTCVEAGYPVGGVVQAAMGIDPKWKGTWNIHHALQGHEDALDFFLLTSSVSGSVGTATESNYCAANCFLDEFARWRRAQGKPAVSVGLGMISEVGYLHENPDIEALLLRKGIAPLNEQEFLQVIGFALAGSGQVHILTGLEGTSVRNLMAQGFDVQSGTLQDPLTALLLASLQAEQDLNKEETVVPLTPMLVQQQQQQQLGL</sequence>
<dbReference type="Proteomes" id="UP000054771">
    <property type="component" value="Unassembled WGS sequence"/>
</dbReference>
<dbReference type="InterPro" id="IPR013968">
    <property type="entry name" value="PKS_KR"/>
</dbReference>
<dbReference type="InterPro" id="IPR020843">
    <property type="entry name" value="ER"/>
</dbReference>
<feature type="domain" description="Enoyl reductase (ER)" evidence="7">
    <location>
        <begin position="71"/>
        <end position="388"/>
    </location>
</feature>
<dbReference type="Gene3D" id="3.40.50.720">
    <property type="entry name" value="NAD(P)-binding Rossmann-like Domain"/>
    <property type="match status" value="2"/>
</dbReference>
<dbReference type="EMBL" id="CDMC01000002">
    <property type="protein sequence ID" value="CEN60641.1"/>
    <property type="molecule type" value="Genomic_DNA"/>
</dbReference>
<dbReference type="InterPro" id="IPR011032">
    <property type="entry name" value="GroES-like_sf"/>
</dbReference>
<dbReference type="InterPro" id="IPR013154">
    <property type="entry name" value="ADH-like_N"/>
</dbReference>
<keyword evidence="2" id="KW-0597">Phosphoprotein</keyword>
<evidence type="ECO:0000259" key="6">
    <source>
        <dbReference type="SMART" id="SM00822"/>
    </source>
</evidence>
<dbReference type="GO" id="GO:0044550">
    <property type="term" value="P:secondary metabolite biosynthetic process"/>
    <property type="evidence" value="ECO:0007669"/>
    <property type="project" value="UniProtKB-ARBA"/>
</dbReference>
<dbReference type="OMA" id="INGTHET"/>
<name>A0A0U5CNT8_ASPCI</name>
<dbReference type="CDD" id="cd05195">
    <property type="entry name" value="enoyl_red"/>
    <property type="match status" value="1"/>
</dbReference>
<dbReference type="PANTHER" id="PTHR43775:SF50">
    <property type="entry name" value="HIGHLY REDUCING POLYKETIDE SYNTHASE SRDA"/>
    <property type="match status" value="1"/>
</dbReference>
<dbReference type="InterPro" id="IPR057326">
    <property type="entry name" value="KR_dom"/>
</dbReference>
<evidence type="ECO:0000259" key="7">
    <source>
        <dbReference type="SMART" id="SM00829"/>
    </source>
</evidence>
<dbReference type="GO" id="GO:0006633">
    <property type="term" value="P:fatty acid biosynthetic process"/>
    <property type="evidence" value="ECO:0007669"/>
    <property type="project" value="TreeGrafter"/>
</dbReference>
<evidence type="ECO:0000256" key="4">
    <source>
        <dbReference type="ARBA" id="ARBA00023268"/>
    </source>
</evidence>
<keyword evidence="5" id="KW-0012">Acyltransferase</keyword>
<dbReference type="InterPro" id="IPR036291">
    <property type="entry name" value="NAD(P)-bd_dom_sf"/>
</dbReference>
<dbReference type="InterPro" id="IPR050091">
    <property type="entry name" value="PKS_NRPS_Biosynth_Enz"/>
</dbReference>
<organism evidence="8 9">
    <name type="scientific">Aspergillus calidoustus</name>
    <dbReference type="NCBI Taxonomy" id="454130"/>
    <lineage>
        <taxon>Eukaryota</taxon>
        <taxon>Fungi</taxon>
        <taxon>Dikarya</taxon>
        <taxon>Ascomycota</taxon>
        <taxon>Pezizomycotina</taxon>
        <taxon>Eurotiomycetes</taxon>
        <taxon>Eurotiomycetidae</taxon>
        <taxon>Eurotiales</taxon>
        <taxon>Aspergillaceae</taxon>
        <taxon>Aspergillus</taxon>
        <taxon>Aspergillus subgen. Nidulantes</taxon>
    </lineage>
</organism>
<dbReference type="STRING" id="454130.A0A0U5CNT8"/>
<keyword evidence="3" id="KW-0808">Transferase</keyword>